<keyword evidence="2" id="KW-1185">Reference proteome</keyword>
<reference evidence="1" key="1">
    <citation type="submission" date="2024-02" db="EMBL/GenBank/DDBJ databases">
        <title>Metagenome Assembled Genome of Zalaria obscura JY119.</title>
        <authorList>
            <person name="Vighnesh L."/>
            <person name="Jagadeeshwari U."/>
            <person name="Venkata Ramana C."/>
            <person name="Sasikala C."/>
        </authorList>
    </citation>
    <scope>NUCLEOTIDE SEQUENCE</scope>
    <source>
        <strain evidence="1">JY119</strain>
    </source>
</reference>
<name>A0ACC3S733_9PEZI</name>
<proteinExistence type="predicted"/>
<sequence>MATAILVPITGLDTTGPRLDGREARLQVLITNTERQQQTVRSNILAYSVAAGTNRASHPAQQRPPSSATTSRAEREFLANLAAPYDPKPGLPITKPSDLPALSSLPRSPSAPLSPQTETALKALERLEAYDAHAAETMKDYESRLQRYQGVGGDGGYAMEGIEKRNRLATASAAAARIAERIGGAGDDVDRIESLHAARKSSGGGGSVDASRDPRRRR</sequence>
<dbReference type="Proteomes" id="UP001320706">
    <property type="component" value="Unassembled WGS sequence"/>
</dbReference>
<comment type="caution">
    <text evidence="1">The sequence shown here is derived from an EMBL/GenBank/DDBJ whole genome shotgun (WGS) entry which is preliminary data.</text>
</comment>
<organism evidence="1 2">
    <name type="scientific">Zalaria obscura</name>
    <dbReference type="NCBI Taxonomy" id="2024903"/>
    <lineage>
        <taxon>Eukaryota</taxon>
        <taxon>Fungi</taxon>
        <taxon>Dikarya</taxon>
        <taxon>Ascomycota</taxon>
        <taxon>Pezizomycotina</taxon>
        <taxon>Dothideomycetes</taxon>
        <taxon>Dothideomycetidae</taxon>
        <taxon>Dothideales</taxon>
        <taxon>Zalariaceae</taxon>
        <taxon>Zalaria</taxon>
    </lineage>
</organism>
<protein>
    <submittedName>
        <fullName evidence="1">Uncharacterized protein</fullName>
    </submittedName>
</protein>
<accession>A0ACC3S733</accession>
<evidence type="ECO:0000313" key="1">
    <source>
        <dbReference type="EMBL" id="KAK8200641.1"/>
    </source>
</evidence>
<evidence type="ECO:0000313" key="2">
    <source>
        <dbReference type="Proteomes" id="UP001320706"/>
    </source>
</evidence>
<dbReference type="EMBL" id="JAMKPW020000038">
    <property type="protein sequence ID" value="KAK8200641.1"/>
    <property type="molecule type" value="Genomic_DNA"/>
</dbReference>
<gene>
    <name evidence="1" type="ORF">M8818_005956</name>
</gene>